<dbReference type="RefSeq" id="WP_245810118.1">
    <property type="nucleotide sequence ID" value="NZ_OBEN01000010.1"/>
</dbReference>
<feature type="transmembrane region" description="Helical" evidence="9">
    <location>
        <begin position="86"/>
        <end position="104"/>
    </location>
</feature>
<dbReference type="AlphaFoldDB" id="A0A285P2V1"/>
<evidence type="ECO:0000256" key="1">
    <source>
        <dbReference type="ARBA" id="ARBA00004141"/>
    </source>
</evidence>
<evidence type="ECO:0000313" key="11">
    <source>
        <dbReference type="EMBL" id="SNZ16055.1"/>
    </source>
</evidence>
<proteinExistence type="inferred from homology"/>
<evidence type="ECO:0000259" key="10">
    <source>
        <dbReference type="Pfam" id="PF02397"/>
    </source>
</evidence>
<keyword evidence="4" id="KW-1003">Cell membrane</keyword>
<feature type="transmembrane region" description="Helical" evidence="9">
    <location>
        <begin position="9"/>
        <end position="36"/>
    </location>
</feature>
<dbReference type="PANTHER" id="PTHR30576">
    <property type="entry name" value="COLANIC BIOSYNTHESIS UDP-GLUCOSE LIPID CARRIER TRANSFERASE"/>
    <property type="match status" value="1"/>
</dbReference>
<keyword evidence="5 11" id="KW-0808">Transferase</keyword>
<accession>A0A285P2V1</accession>
<name>A0A285P2V1_9AQUI</name>
<gene>
    <name evidence="11" type="ORF">SAMN06265353_1509</name>
</gene>
<reference evidence="12" key="1">
    <citation type="submission" date="2017-09" db="EMBL/GenBank/DDBJ databases">
        <authorList>
            <person name="Varghese N."/>
            <person name="Submissions S."/>
        </authorList>
    </citation>
    <scope>NUCLEOTIDE SEQUENCE [LARGE SCALE GENOMIC DNA]</scope>
    <source>
        <strain evidence="12">DSM 2913</strain>
    </source>
</reference>
<dbReference type="Proteomes" id="UP000218627">
    <property type="component" value="Unassembled WGS sequence"/>
</dbReference>
<dbReference type="GO" id="GO:0000271">
    <property type="term" value="P:polysaccharide biosynthetic process"/>
    <property type="evidence" value="ECO:0007669"/>
    <property type="project" value="InterPro"/>
</dbReference>
<sequence length="480" mass="55822">MSKKLEKFIFFVFLILGDLLAFYLSLFMAYLTRLFINPLVINYADFKLPLSHFLKMWWIPVIFVFFYFYEGLYHKRYPFPEELRRIVKAVFISTVALFFLVGLTKSSEDVSRLMFLILGLCIPLPTAFFRSMVKNSLFKRGIGLKRFAVVGTDGIAVKSASFLSAEKHLGYVVVGFFGDKGVFKSISLNGKTFKVRKLKFLKKLIDRGFVDCIVVSTGYFEDEEDIARFVYSNYGKVRELILVPPLKGVSLVNSEPMHIYMLDVFMLKFKDNLSTFPNIYIKRIFDLTLSLLALPLVLLLTAVISVLIKLETKGSVFFSHTRVGKDGKTIKVYKFRTMYMNAQDMLEKLLMEREDLRHEWNMYGKLKDDPRITRVGRFLRRTSLDELPQIFNVIKGDMSLVGPRPVTQEELNKYYGEFAQVYKMVKPGITGYWQVSGRNDVDYSTRVAMDTFYVINWSLWLDLYILAKTFWVVLKKQGAY</sequence>
<evidence type="ECO:0000256" key="8">
    <source>
        <dbReference type="ARBA" id="ARBA00023136"/>
    </source>
</evidence>
<dbReference type="Pfam" id="PF02397">
    <property type="entry name" value="Bac_transf"/>
    <property type="match status" value="1"/>
</dbReference>
<dbReference type="PANTHER" id="PTHR30576:SF4">
    <property type="entry name" value="UNDECAPRENYL-PHOSPHATE GALACTOSE PHOSPHOTRANSFERASE"/>
    <property type="match status" value="1"/>
</dbReference>
<evidence type="ECO:0000256" key="6">
    <source>
        <dbReference type="ARBA" id="ARBA00022692"/>
    </source>
</evidence>
<dbReference type="NCBIfam" id="TIGR03025">
    <property type="entry name" value="EPS_sugtrans"/>
    <property type="match status" value="1"/>
</dbReference>
<keyword evidence="7 9" id="KW-1133">Transmembrane helix</keyword>
<dbReference type="GO" id="GO:0005886">
    <property type="term" value="C:plasma membrane"/>
    <property type="evidence" value="ECO:0007669"/>
    <property type="project" value="UniProtKB-SubCell"/>
</dbReference>
<evidence type="ECO:0000256" key="9">
    <source>
        <dbReference type="SAM" id="Phobius"/>
    </source>
</evidence>
<dbReference type="InterPro" id="IPR017475">
    <property type="entry name" value="EPS_sugar_tfrase"/>
</dbReference>
<organism evidence="11 12">
    <name type="scientific">Hydrogenobacter hydrogenophilus</name>
    <dbReference type="NCBI Taxonomy" id="35835"/>
    <lineage>
        <taxon>Bacteria</taxon>
        <taxon>Pseudomonadati</taxon>
        <taxon>Aquificota</taxon>
        <taxon>Aquificia</taxon>
        <taxon>Aquificales</taxon>
        <taxon>Aquificaceae</taxon>
        <taxon>Hydrogenobacter</taxon>
    </lineage>
</organism>
<dbReference type="EMBL" id="OBEN01000010">
    <property type="protein sequence ID" value="SNZ16055.1"/>
    <property type="molecule type" value="Genomic_DNA"/>
</dbReference>
<dbReference type="InterPro" id="IPR003362">
    <property type="entry name" value="Bact_transf"/>
</dbReference>
<comment type="subcellular location">
    <subcellularLocation>
        <location evidence="2">Cell membrane</location>
    </subcellularLocation>
    <subcellularLocation>
        <location evidence="1">Membrane</location>
        <topology evidence="1">Multi-pass membrane protein</topology>
    </subcellularLocation>
</comment>
<dbReference type="InterPro" id="IPR017472">
    <property type="entry name" value="Undecaprenyl-P_galact_Ptfrase"/>
</dbReference>
<evidence type="ECO:0000256" key="3">
    <source>
        <dbReference type="ARBA" id="ARBA00006464"/>
    </source>
</evidence>
<dbReference type="GO" id="GO:0016780">
    <property type="term" value="F:phosphotransferase activity, for other substituted phosphate groups"/>
    <property type="evidence" value="ECO:0007669"/>
    <property type="project" value="TreeGrafter"/>
</dbReference>
<feature type="transmembrane region" description="Helical" evidence="9">
    <location>
        <begin position="284"/>
        <end position="308"/>
    </location>
</feature>
<evidence type="ECO:0000313" key="12">
    <source>
        <dbReference type="Proteomes" id="UP000218627"/>
    </source>
</evidence>
<evidence type="ECO:0000256" key="4">
    <source>
        <dbReference type="ARBA" id="ARBA00022475"/>
    </source>
</evidence>
<protein>
    <submittedName>
        <fullName evidence="11">Undecaprenyl-phosphate galactose phosphotransferase</fullName>
    </submittedName>
</protein>
<evidence type="ECO:0000256" key="5">
    <source>
        <dbReference type="ARBA" id="ARBA00022679"/>
    </source>
</evidence>
<feature type="transmembrane region" description="Helical" evidence="9">
    <location>
        <begin position="56"/>
        <end position="74"/>
    </location>
</feature>
<evidence type="ECO:0000256" key="7">
    <source>
        <dbReference type="ARBA" id="ARBA00022989"/>
    </source>
</evidence>
<feature type="domain" description="Bacterial sugar transferase" evidence="10">
    <location>
        <begin position="282"/>
        <end position="475"/>
    </location>
</feature>
<keyword evidence="12" id="KW-1185">Reference proteome</keyword>
<feature type="transmembrane region" description="Helical" evidence="9">
    <location>
        <begin position="452"/>
        <end position="474"/>
    </location>
</feature>
<evidence type="ECO:0000256" key="2">
    <source>
        <dbReference type="ARBA" id="ARBA00004236"/>
    </source>
</evidence>
<keyword evidence="6 9" id="KW-0812">Transmembrane</keyword>
<comment type="similarity">
    <text evidence="3">Belongs to the bacterial sugar transferase family.</text>
</comment>
<dbReference type="NCBIfam" id="TIGR03022">
    <property type="entry name" value="WbaP_sugtrans"/>
    <property type="match status" value="1"/>
</dbReference>
<feature type="transmembrane region" description="Helical" evidence="9">
    <location>
        <begin position="110"/>
        <end position="129"/>
    </location>
</feature>
<keyword evidence="8 9" id="KW-0472">Membrane</keyword>